<dbReference type="PANTHER" id="PTHR43280">
    <property type="entry name" value="ARAC-FAMILY TRANSCRIPTIONAL REGULATOR"/>
    <property type="match status" value="1"/>
</dbReference>
<dbReference type="EMBL" id="QGTQ01000002">
    <property type="protein sequence ID" value="PWW07338.1"/>
    <property type="molecule type" value="Genomic_DNA"/>
</dbReference>
<dbReference type="InterPro" id="IPR009057">
    <property type="entry name" value="Homeodomain-like_sf"/>
</dbReference>
<dbReference type="Pfam" id="PF12833">
    <property type="entry name" value="HTH_18"/>
    <property type="match status" value="1"/>
</dbReference>
<accession>A0A2V2YYK5</accession>
<keyword evidence="6" id="KW-1185">Reference proteome</keyword>
<dbReference type="Proteomes" id="UP000246635">
    <property type="component" value="Unassembled WGS sequence"/>
</dbReference>
<dbReference type="InterPro" id="IPR018060">
    <property type="entry name" value="HTH_AraC"/>
</dbReference>
<sequence>MVTIQGIAFIPQNISKGGEKLYILNKQDVPIVDGLINLNSDSSQANLSEAQQQLDLLWNKLDLIEMNDELKAISPAMAQGKIDKRLIIVHRYIRLNYGEPLTLQLLADLINCNPVYLSNTYTKLFKITPMKYLQVTRMKKASELLKETNMSIKDITTHLGYVNNSQFSTIFKRYFSCTPVEYRRNQHLQMRSIGIF</sequence>
<evidence type="ECO:0000256" key="1">
    <source>
        <dbReference type="ARBA" id="ARBA00023015"/>
    </source>
</evidence>
<evidence type="ECO:0000259" key="4">
    <source>
        <dbReference type="PROSITE" id="PS01124"/>
    </source>
</evidence>
<dbReference type="InterPro" id="IPR018062">
    <property type="entry name" value="HTH_AraC-typ_CS"/>
</dbReference>
<name>A0A2V2YYK5_9BACL</name>
<evidence type="ECO:0000313" key="5">
    <source>
        <dbReference type="EMBL" id="PWW07338.1"/>
    </source>
</evidence>
<dbReference type="PRINTS" id="PR00032">
    <property type="entry name" value="HTHARAC"/>
</dbReference>
<keyword evidence="3" id="KW-0804">Transcription</keyword>
<dbReference type="GO" id="GO:0043565">
    <property type="term" value="F:sequence-specific DNA binding"/>
    <property type="evidence" value="ECO:0007669"/>
    <property type="project" value="InterPro"/>
</dbReference>
<dbReference type="PANTHER" id="PTHR43280:SF28">
    <property type="entry name" value="HTH-TYPE TRANSCRIPTIONAL ACTIVATOR RHAS"/>
    <property type="match status" value="1"/>
</dbReference>
<dbReference type="SMART" id="SM00342">
    <property type="entry name" value="HTH_ARAC"/>
    <property type="match status" value="1"/>
</dbReference>
<dbReference type="AlphaFoldDB" id="A0A2V2YYK5"/>
<gene>
    <name evidence="5" type="ORF">DFQ01_102230</name>
</gene>
<evidence type="ECO:0000313" key="6">
    <source>
        <dbReference type="Proteomes" id="UP000246635"/>
    </source>
</evidence>
<organism evidence="5 6">
    <name type="scientific">Paenibacillus cellulosilyticus</name>
    <dbReference type="NCBI Taxonomy" id="375489"/>
    <lineage>
        <taxon>Bacteria</taxon>
        <taxon>Bacillati</taxon>
        <taxon>Bacillota</taxon>
        <taxon>Bacilli</taxon>
        <taxon>Bacillales</taxon>
        <taxon>Paenibacillaceae</taxon>
        <taxon>Paenibacillus</taxon>
    </lineage>
</organism>
<evidence type="ECO:0000256" key="3">
    <source>
        <dbReference type="ARBA" id="ARBA00023163"/>
    </source>
</evidence>
<keyword evidence="2 5" id="KW-0238">DNA-binding</keyword>
<dbReference type="PROSITE" id="PS00041">
    <property type="entry name" value="HTH_ARAC_FAMILY_1"/>
    <property type="match status" value="1"/>
</dbReference>
<reference evidence="5 6" key="1">
    <citation type="submission" date="2018-05" db="EMBL/GenBank/DDBJ databases">
        <title>Genomic Encyclopedia of Type Strains, Phase III (KMG-III): the genomes of soil and plant-associated and newly described type strains.</title>
        <authorList>
            <person name="Whitman W."/>
        </authorList>
    </citation>
    <scope>NUCLEOTIDE SEQUENCE [LARGE SCALE GENOMIC DNA]</scope>
    <source>
        <strain evidence="5 6">CECT 5696</strain>
    </source>
</reference>
<dbReference type="Gene3D" id="1.10.10.60">
    <property type="entry name" value="Homeodomain-like"/>
    <property type="match status" value="2"/>
</dbReference>
<proteinExistence type="predicted"/>
<dbReference type="GO" id="GO:0003700">
    <property type="term" value="F:DNA-binding transcription factor activity"/>
    <property type="evidence" value="ECO:0007669"/>
    <property type="project" value="InterPro"/>
</dbReference>
<protein>
    <submittedName>
        <fullName evidence="5">AraC-like DNA-binding protein</fullName>
    </submittedName>
</protein>
<comment type="caution">
    <text evidence="5">The sequence shown here is derived from an EMBL/GenBank/DDBJ whole genome shotgun (WGS) entry which is preliminary data.</text>
</comment>
<dbReference type="SUPFAM" id="SSF46689">
    <property type="entry name" value="Homeodomain-like"/>
    <property type="match status" value="2"/>
</dbReference>
<keyword evidence="1" id="KW-0805">Transcription regulation</keyword>
<feature type="domain" description="HTH araC/xylS-type" evidence="4">
    <location>
        <begin position="87"/>
        <end position="185"/>
    </location>
</feature>
<evidence type="ECO:0000256" key="2">
    <source>
        <dbReference type="ARBA" id="ARBA00023125"/>
    </source>
</evidence>
<dbReference type="PROSITE" id="PS01124">
    <property type="entry name" value="HTH_ARAC_FAMILY_2"/>
    <property type="match status" value="1"/>
</dbReference>
<dbReference type="InterPro" id="IPR020449">
    <property type="entry name" value="Tscrpt_reg_AraC-type_HTH"/>
</dbReference>